<dbReference type="EMBL" id="MJMN01000024">
    <property type="protein sequence ID" value="OMG83329.1"/>
    <property type="molecule type" value="Genomic_DNA"/>
</dbReference>
<name>A0A1R1JRC1_ALCXX</name>
<organism evidence="2 3">
    <name type="scientific">Alcaligenes xylosoxydans xylosoxydans</name>
    <name type="common">Achromobacter xylosoxidans</name>
    <dbReference type="NCBI Taxonomy" id="85698"/>
    <lineage>
        <taxon>Bacteria</taxon>
        <taxon>Pseudomonadati</taxon>
        <taxon>Pseudomonadota</taxon>
        <taxon>Betaproteobacteria</taxon>
        <taxon>Burkholderiales</taxon>
        <taxon>Alcaligenaceae</taxon>
        <taxon>Achromobacter</taxon>
    </lineage>
</organism>
<evidence type="ECO:0000256" key="1">
    <source>
        <dbReference type="SAM" id="MobiDB-lite"/>
    </source>
</evidence>
<dbReference type="Proteomes" id="UP000187251">
    <property type="component" value="Unassembled WGS sequence"/>
</dbReference>
<dbReference type="NCBIfam" id="NF041023">
    <property type="entry name" value="PP0621_fam"/>
    <property type="match status" value="1"/>
</dbReference>
<gene>
    <name evidence="2" type="ORF">BIZ92_11450</name>
</gene>
<protein>
    <recommendedName>
        <fullName evidence="4">MYND finger</fullName>
    </recommendedName>
</protein>
<feature type="region of interest" description="Disordered" evidence="1">
    <location>
        <begin position="28"/>
        <end position="49"/>
    </location>
</feature>
<dbReference type="InterPro" id="IPR049708">
    <property type="entry name" value="PP0621-like"/>
</dbReference>
<reference evidence="2 3" key="1">
    <citation type="submission" date="2016-09" db="EMBL/GenBank/DDBJ databases">
        <title>Phylogenomics of Achromobacter.</title>
        <authorList>
            <person name="Jeukens J."/>
            <person name="Freschi L."/>
            <person name="Vincent A.T."/>
            <person name="Emond-Rheault J.-G."/>
            <person name="Kukavica-Ibrulj I."/>
            <person name="Charette S.J."/>
            <person name="Levesque R.C."/>
        </authorList>
    </citation>
    <scope>NUCLEOTIDE SEQUENCE [LARGE SCALE GENOMIC DNA]</scope>
    <source>
        <strain evidence="2 3">AUS488</strain>
    </source>
</reference>
<feature type="compositionally biased region" description="Low complexity" evidence="1">
    <location>
        <begin position="28"/>
        <end position="39"/>
    </location>
</feature>
<dbReference type="OrthoDB" id="9814432at2"/>
<dbReference type="RefSeq" id="WP_158072305.1">
    <property type="nucleotide sequence ID" value="NZ_AP028040.1"/>
</dbReference>
<comment type="caution">
    <text evidence="2">The sequence shown here is derived from an EMBL/GenBank/DDBJ whole genome shotgun (WGS) entry which is preliminary data.</text>
</comment>
<sequence length="88" mass="9192">MGKLLFWIVIVIGVLFVARIAGRMAAARQAPPAGAKPRGTANPPAAGSPEAMVRCAHCGIHLPRSEALLQGGRTWCSQEHARLGPAAK</sequence>
<evidence type="ECO:0000313" key="2">
    <source>
        <dbReference type="EMBL" id="OMG83329.1"/>
    </source>
</evidence>
<dbReference type="AlphaFoldDB" id="A0A1R1JRC1"/>
<evidence type="ECO:0008006" key="4">
    <source>
        <dbReference type="Google" id="ProtNLM"/>
    </source>
</evidence>
<proteinExistence type="predicted"/>
<accession>A0A1R1JRC1</accession>
<evidence type="ECO:0000313" key="3">
    <source>
        <dbReference type="Proteomes" id="UP000187251"/>
    </source>
</evidence>